<dbReference type="Proteomes" id="UP000009144">
    <property type="component" value="Chromosome"/>
</dbReference>
<proteinExistence type="predicted"/>
<dbReference type="HOGENOM" id="CLU_2826184_0_0_6"/>
<name>I1XMZ9_METNJ</name>
<evidence type="ECO:0000313" key="2">
    <source>
        <dbReference type="Proteomes" id="UP000009144"/>
    </source>
</evidence>
<protein>
    <submittedName>
        <fullName evidence="1">Uncharacterized protein</fullName>
    </submittedName>
</protein>
<organism evidence="1 2">
    <name type="scientific">Methylophaga nitratireducenticrescens</name>
    <dbReference type="NCBI Taxonomy" id="754476"/>
    <lineage>
        <taxon>Bacteria</taxon>
        <taxon>Pseudomonadati</taxon>
        <taxon>Pseudomonadota</taxon>
        <taxon>Gammaproteobacteria</taxon>
        <taxon>Thiotrichales</taxon>
        <taxon>Piscirickettsiaceae</taxon>
        <taxon>Methylophaga</taxon>
    </lineage>
</organism>
<evidence type="ECO:0000313" key="1">
    <source>
        <dbReference type="EMBL" id="AFI85768.1"/>
    </source>
</evidence>
<dbReference type="PATRIC" id="fig|754476.3.peg.2939"/>
<gene>
    <name evidence="1" type="ordered locus">Q7A_2993</name>
</gene>
<dbReference type="STRING" id="754476.Q7A_2993"/>
<dbReference type="EMBL" id="CP003390">
    <property type="protein sequence ID" value="AFI85768.1"/>
    <property type="molecule type" value="Genomic_DNA"/>
</dbReference>
<sequence length="66" mass="7446">MSDTQSSASPLPCAPGFDSTLALQQKGYDFIRNRSQQMDTDMFETRLLLKPTICMVGREASEIFLR</sequence>
<reference evidence="1 2" key="2">
    <citation type="journal article" date="2013" name="Int. J. Syst. Evol. Microbiol.">
        <title>Methylophaga nitratireducenticrescens sp. nov. and Methylophaga frappieri sp. nov., isolated from the biofilm of the methanol-fed denitrification system treating the seawater at the Montreal Biodome.</title>
        <authorList>
            <person name="Villeneuve C."/>
            <person name="Martineau C."/>
            <person name="Mauffrey F."/>
            <person name="Villemur R."/>
        </authorList>
    </citation>
    <scope>NUCLEOTIDE SEQUENCE [LARGE SCALE GENOMIC DNA]</scope>
    <source>
        <strain evidence="1 2">JAM1</strain>
    </source>
</reference>
<keyword evidence="2" id="KW-1185">Reference proteome</keyword>
<dbReference type="eggNOG" id="COG2124">
    <property type="taxonomic scope" value="Bacteria"/>
</dbReference>
<reference evidence="1 2" key="1">
    <citation type="journal article" date="2012" name="J. Bacteriol.">
        <title>Complete genome sequences of Methylophaga sp. strain JAM1 and Methylophaga sp. strain JAM7.</title>
        <authorList>
            <person name="Villeneuve C."/>
            <person name="Martineau C."/>
            <person name="Mauffrey F."/>
            <person name="Villemur R."/>
        </authorList>
    </citation>
    <scope>NUCLEOTIDE SEQUENCE [LARGE SCALE GENOMIC DNA]</scope>
    <source>
        <strain evidence="1 2">JAM1</strain>
    </source>
</reference>
<dbReference type="AlphaFoldDB" id="I1XMZ9"/>
<accession>I1XMZ9</accession>